<evidence type="ECO:0000313" key="2">
    <source>
        <dbReference type="EMBL" id="AZQ65085.1"/>
    </source>
</evidence>
<dbReference type="AlphaFoldDB" id="A0A3S9PA35"/>
<proteinExistence type="predicted"/>
<keyword evidence="3" id="KW-1185">Reference proteome</keyword>
<accession>A0A3S9PA35</accession>
<sequence length="151" mass="16750">MKKLQIFLLFLGVLISSLSFAQNVKQNKSANWGNRHVKSSSKGGKPENAIGYISEGNLAAFSDKDSLFLEALTPELKALGITTSEWEGIQNKLRTSWTLTKKSTFKKAIDELNKEVFSNHNCIAVYAEYGGKGGQKAMTVYSKETWDLLPN</sequence>
<name>A0A3S9PA35_9BACT</name>
<gene>
    <name evidence="2" type="ORF">EI427_22990</name>
</gene>
<dbReference type="KEGG" id="fll:EI427_22990"/>
<evidence type="ECO:0000313" key="3">
    <source>
        <dbReference type="Proteomes" id="UP000267268"/>
    </source>
</evidence>
<dbReference type="Proteomes" id="UP000267268">
    <property type="component" value="Chromosome 2"/>
</dbReference>
<evidence type="ECO:0000256" key="1">
    <source>
        <dbReference type="SAM" id="SignalP"/>
    </source>
</evidence>
<reference evidence="2 3" key="1">
    <citation type="submission" date="2018-12" db="EMBL/GenBank/DDBJ databases">
        <title>Flammeovirga pectinis sp. nov., isolated from the gut of the Korean scallop, Patinopecten yessoensis.</title>
        <authorList>
            <person name="Bae J.-W."/>
            <person name="Jeong Y.-S."/>
            <person name="Kang W."/>
        </authorList>
    </citation>
    <scope>NUCLEOTIDE SEQUENCE [LARGE SCALE GENOMIC DNA]</scope>
    <source>
        <strain evidence="2 3">L12M1</strain>
    </source>
</reference>
<keyword evidence="1" id="KW-0732">Signal</keyword>
<dbReference type="OrthoDB" id="979368at2"/>
<feature type="signal peptide" evidence="1">
    <location>
        <begin position="1"/>
        <end position="21"/>
    </location>
</feature>
<dbReference type="RefSeq" id="WP_126619454.1">
    <property type="nucleotide sequence ID" value="NZ_CP034563.1"/>
</dbReference>
<dbReference type="EMBL" id="CP034563">
    <property type="protein sequence ID" value="AZQ65085.1"/>
    <property type="molecule type" value="Genomic_DNA"/>
</dbReference>
<organism evidence="2 3">
    <name type="scientific">Flammeovirga pectinis</name>
    <dbReference type="NCBI Taxonomy" id="2494373"/>
    <lineage>
        <taxon>Bacteria</taxon>
        <taxon>Pseudomonadati</taxon>
        <taxon>Bacteroidota</taxon>
        <taxon>Cytophagia</taxon>
        <taxon>Cytophagales</taxon>
        <taxon>Flammeovirgaceae</taxon>
        <taxon>Flammeovirga</taxon>
    </lineage>
</organism>
<feature type="chain" id="PRO_5019118164" evidence="1">
    <location>
        <begin position="22"/>
        <end position="151"/>
    </location>
</feature>
<protein>
    <submittedName>
        <fullName evidence="2">Uncharacterized protein</fullName>
    </submittedName>
</protein>